<comment type="similarity">
    <text evidence="1">Belongs to the 4-hydroxybenzoyl-CoA thioesterase family.</text>
</comment>
<protein>
    <submittedName>
        <fullName evidence="4">Acyl-CoA thioesterase YbgC</fullName>
        <ecNumber evidence="4">3.1.2.-</ecNumber>
    </submittedName>
</protein>
<feature type="domain" description="Thioesterase" evidence="3">
    <location>
        <begin position="18"/>
        <end position="101"/>
    </location>
</feature>
<keyword evidence="2 4" id="KW-0378">Hydrolase</keyword>
<keyword evidence="5" id="KW-1185">Reference proteome</keyword>
<comment type="caution">
    <text evidence="4">The sequence shown here is derived from an EMBL/GenBank/DDBJ whole genome shotgun (WGS) entry which is preliminary data.</text>
</comment>
<dbReference type="PROSITE" id="PS01328">
    <property type="entry name" value="4HBCOA_THIOESTERASE"/>
    <property type="match status" value="1"/>
</dbReference>
<evidence type="ECO:0000313" key="5">
    <source>
        <dbReference type="Proteomes" id="UP001628193"/>
    </source>
</evidence>
<gene>
    <name evidence="4" type="primary">ybgC</name>
    <name evidence="4" type="ORF">SIID45300_02602</name>
</gene>
<dbReference type="GO" id="GO:0016787">
    <property type="term" value="F:hydrolase activity"/>
    <property type="evidence" value="ECO:0007669"/>
    <property type="project" value="UniProtKB-KW"/>
</dbReference>
<evidence type="ECO:0000256" key="1">
    <source>
        <dbReference type="ARBA" id="ARBA00005953"/>
    </source>
</evidence>
<dbReference type="InterPro" id="IPR029069">
    <property type="entry name" value="HotDog_dom_sf"/>
</dbReference>
<dbReference type="PANTHER" id="PTHR31793:SF37">
    <property type="entry name" value="ACYL-COA THIOESTER HYDROLASE YBGC"/>
    <property type="match status" value="1"/>
</dbReference>
<evidence type="ECO:0000256" key="2">
    <source>
        <dbReference type="ARBA" id="ARBA00022801"/>
    </source>
</evidence>
<name>A0ABQ0CBJ2_9PROT</name>
<reference evidence="4 5" key="1">
    <citation type="submission" date="2024-09" db="EMBL/GenBank/DDBJ databases">
        <title>Draft genome sequence of Candidatus Magnetaquicoccaceae bacterium FCR-1.</title>
        <authorList>
            <person name="Shimoshige H."/>
            <person name="Shimamura S."/>
            <person name="Taoka A."/>
            <person name="Kobayashi H."/>
            <person name="Maekawa T."/>
        </authorList>
    </citation>
    <scope>NUCLEOTIDE SEQUENCE [LARGE SCALE GENOMIC DNA]</scope>
    <source>
        <strain evidence="4 5">FCR-1</strain>
    </source>
</reference>
<dbReference type="InterPro" id="IPR006684">
    <property type="entry name" value="YbgC/YbaW"/>
</dbReference>
<organism evidence="4 5">
    <name type="scientific">Candidatus Magnetaquiglobus chichijimensis</name>
    <dbReference type="NCBI Taxonomy" id="3141448"/>
    <lineage>
        <taxon>Bacteria</taxon>
        <taxon>Pseudomonadati</taxon>
        <taxon>Pseudomonadota</taxon>
        <taxon>Magnetococcia</taxon>
        <taxon>Magnetococcales</taxon>
        <taxon>Candidatus Magnetaquicoccaceae</taxon>
        <taxon>Candidatus Magnetaquiglobus</taxon>
    </lineage>
</organism>
<dbReference type="NCBIfam" id="TIGR02799">
    <property type="entry name" value="thio_ybgC"/>
    <property type="match status" value="1"/>
</dbReference>
<dbReference type="RefSeq" id="WP_420906123.1">
    <property type="nucleotide sequence ID" value="NZ_BAAFGK010000004.1"/>
</dbReference>
<sequence length="150" mass="17131">MHPFTWPARVYYENTDAGGVVYHAEYLKFMERARTEWLRHLGHQQATLSSERGLLFAVVNMEIDFLASARLDDLLNVSVILTETRRVSLLLAQTITRMDGRPEPTPLIRAKVRIAMLSRDFKPVRIPQDLLNRMPIPHHGTPEGSATVRG</sequence>
<dbReference type="Gene3D" id="3.10.129.10">
    <property type="entry name" value="Hotdog Thioesterase"/>
    <property type="match status" value="1"/>
</dbReference>
<dbReference type="InterPro" id="IPR014166">
    <property type="entry name" value="Tol-Pal_acyl-CoA_thioesterase"/>
</dbReference>
<evidence type="ECO:0000313" key="4">
    <source>
        <dbReference type="EMBL" id="GAB0058256.1"/>
    </source>
</evidence>
<accession>A0ABQ0CBJ2</accession>
<dbReference type="InterPro" id="IPR008272">
    <property type="entry name" value="HB-CoA_thioesterase_AS"/>
</dbReference>
<evidence type="ECO:0000259" key="3">
    <source>
        <dbReference type="Pfam" id="PF03061"/>
    </source>
</evidence>
<dbReference type="Proteomes" id="UP001628193">
    <property type="component" value="Unassembled WGS sequence"/>
</dbReference>
<dbReference type="CDD" id="cd00586">
    <property type="entry name" value="4HBT"/>
    <property type="match status" value="1"/>
</dbReference>
<dbReference type="InterPro" id="IPR050563">
    <property type="entry name" value="4-hydroxybenzoyl-CoA_TE"/>
</dbReference>
<dbReference type="EMBL" id="BAAFGK010000004">
    <property type="protein sequence ID" value="GAB0058256.1"/>
    <property type="molecule type" value="Genomic_DNA"/>
</dbReference>
<dbReference type="PANTHER" id="PTHR31793">
    <property type="entry name" value="4-HYDROXYBENZOYL-COA THIOESTERASE FAMILY MEMBER"/>
    <property type="match status" value="1"/>
</dbReference>
<dbReference type="SUPFAM" id="SSF54637">
    <property type="entry name" value="Thioesterase/thiol ester dehydrase-isomerase"/>
    <property type="match status" value="1"/>
</dbReference>
<dbReference type="EC" id="3.1.2.-" evidence="4"/>
<dbReference type="NCBIfam" id="TIGR00051">
    <property type="entry name" value="YbgC/FadM family acyl-CoA thioesterase"/>
    <property type="match status" value="1"/>
</dbReference>
<dbReference type="InterPro" id="IPR006683">
    <property type="entry name" value="Thioestr_dom"/>
</dbReference>
<dbReference type="Pfam" id="PF03061">
    <property type="entry name" value="4HBT"/>
    <property type="match status" value="1"/>
</dbReference>
<dbReference type="PIRSF" id="PIRSF003230">
    <property type="entry name" value="YbgC"/>
    <property type="match status" value="1"/>
</dbReference>
<proteinExistence type="inferred from homology"/>